<name>A0A133YHP1_9FIRM</name>
<proteinExistence type="predicted"/>
<evidence type="ECO:0000313" key="2">
    <source>
        <dbReference type="Proteomes" id="UP000070080"/>
    </source>
</evidence>
<dbReference type="InterPro" id="IPR006379">
    <property type="entry name" value="HAD-SF_hydro_IIB"/>
</dbReference>
<dbReference type="STRING" id="1497955.HMPREF1872_00047"/>
<dbReference type="PANTHER" id="PTHR10000:SF8">
    <property type="entry name" value="HAD SUPERFAMILY HYDROLASE-LIKE, TYPE 3"/>
    <property type="match status" value="1"/>
</dbReference>
<dbReference type="GO" id="GO:0000287">
    <property type="term" value="F:magnesium ion binding"/>
    <property type="evidence" value="ECO:0007669"/>
    <property type="project" value="TreeGrafter"/>
</dbReference>
<accession>A0A133YHP1</accession>
<dbReference type="Gene3D" id="3.30.1240.10">
    <property type="match status" value="1"/>
</dbReference>
<dbReference type="InterPro" id="IPR023214">
    <property type="entry name" value="HAD_sf"/>
</dbReference>
<dbReference type="SUPFAM" id="SSF56784">
    <property type="entry name" value="HAD-like"/>
    <property type="match status" value="1"/>
</dbReference>
<dbReference type="Gene3D" id="3.40.50.1000">
    <property type="entry name" value="HAD superfamily/HAD-like"/>
    <property type="match status" value="1"/>
</dbReference>
<reference evidence="2" key="1">
    <citation type="submission" date="2016-01" db="EMBL/GenBank/DDBJ databases">
        <authorList>
            <person name="Mitreva M."/>
            <person name="Pepin K.H."/>
            <person name="Mihindukulasuriya K.A."/>
            <person name="Fulton R."/>
            <person name="Fronick C."/>
            <person name="O'Laughlin M."/>
            <person name="Miner T."/>
            <person name="Herter B."/>
            <person name="Rosa B.A."/>
            <person name="Cordes M."/>
            <person name="Tomlinson C."/>
            <person name="Wollam A."/>
            <person name="Palsikar V.B."/>
            <person name="Mardis E.R."/>
            <person name="Wilson R.K."/>
        </authorList>
    </citation>
    <scope>NUCLEOTIDE SEQUENCE [LARGE SCALE GENOMIC DNA]</scope>
    <source>
        <strain evidence="2">KA00274</strain>
    </source>
</reference>
<dbReference type="Proteomes" id="UP000070080">
    <property type="component" value="Unassembled WGS sequence"/>
</dbReference>
<dbReference type="AlphaFoldDB" id="A0A133YHP1"/>
<dbReference type="EMBL" id="LSCV01000001">
    <property type="protein sequence ID" value="KXB42711.1"/>
    <property type="molecule type" value="Genomic_DNA"/>
</dbReference>
<dbReference type="GO" id="GO:0005829">
    <property type="term" value="C:cytosol"/>
    <property type="evidence" value="ECO:0007669"/>
    <property type="project" value="TreeGrafter"/>
</dbReference>
<keyword evidence="2" id="KW-1185">Reference proteome</keyword>
<dbReference type="PANTHER" id="PTHR10000">
    <property type="entry name" value="PHOSPHOSERINE PHOSPHATASE"/>
    <property type="match status" value="1"/>
</dbReference>
<gene>
    <name evidence="1" type="ORF">HMPREF1872_00047</name>
</gene>
<organism evidence="1 2">
    <name type="scientific">Amygdalobacter nucleatus</name>
    <dbReference type="NCBI Taxonomy" id="3029274"/>
    <lineage>
        <taxon>Bacteria</taxon>
        <taxon>Bacillati</taxon>
        <taxon>Bacillota</taxon>
        <taxon>Clostridia</taxon>
        <taxon>Eubacteriales</taxon>
        <taxon>Oscillospiraceae</taxon>
        <taxon>Amygdalobacter</taxon>
    </lineage>
</organism>
<keyword evidence="1" id="KW-0378">Hydrolase</keyword>
<dbReference type="InterPro" id="IPR036412">
    <property type="entry name" value="HAD-like_sf"/>
</dbReference>
<dbReference type="GO" id="GO:0016791">
    <property type="term" value="F:phosphatase activity"/>
    <property type="evidence" value="ECO:0007669"/>
    <property type="project" value="UniProtKB-ARBA"/>
</dbReference>
<protein>
    <submittedName>
        <fullName evidence="1">Cof-like hydrolase</fullName>
    </submittedName>
</protein>
<comment type="caution">
    <text evidence="1">The sequence shown here is derived from an EMBL/GenBank/DDBJ whole genome shotgun (WGS) entry which is preliminary data.</text>
</comment>
<dbReference type="Pfam" id="PF08282">
    <property type="entry name" value="Hydrolase_3"/>
    <property type="match status" value="1"/>
</dbReference>
<dbReference type="NCBIfam" id="TIGR01484">
    <property type="entry name" value="HAD-SF-IIB"/>
    <property type="match status" value="1"/>
</dbReference>
<evidence type="ECO:0000313" key="1">
    <source>
        <dbReference type="EMBL" id="KXB42711.1"/>
    </source>
</evidence>
<sequence>MLATEELSIMNRYGIKAILLDFDGTLLQNDQVFISLKNIEAIKRCVDSGIIIIPSTGRNADMFPPQIDEIKDIRYWVTSNGARVIDRLNDEIIYQFTFTPDESSTIMKLFEGEGIYCEIAAEGKIFLEADVASHVYDFKVPPHHVWYVGAKRPIAQANLAEYFSKNGYGIEKLNFYDIKPDRFMSLKKQIEGLGFARIFGSKAPDIQCFPSRLDRAQALEVLFERLGISFADVMSIGDSELDSDLLRKSKLGVAVGNASDEVKKISDYVTASNQDNGVALAIEKFILD</sequence>